<evidence type="ECO:0000256" key="2">
    <source>
        <dbReference type="ARBA" id="ARBA00010474"/>
    </source>
</evidence>
<dbReference type="eggNOG" id="COG1261">
    <property type="taxonomic scope" value="Bacteria"/>
</dbReference>
<evidence type="ECO:0000259" key="8">
    <source>
        <dbReference type="SMART" id="SM00858"/>
    </source>
</evidence>
<dbReference type="HOGENOM" id="CLU_070510_2_0_6"/>
<gene>
    <name evidence="9" type="primary">flgA</name>
    <name evidence="9" type="ordered locus">PAJ_0809</name>
</gene>
<evidence type="ECO:0000313" key="10">
    <source>
        <dbReference type="Proteomes" id="UP000006690"/>
    </source>
</evidence>
<dbReference type="Gene3D" id="2.30.30.760">
    <property type="match status" value="1"/>
</dbReference>
<dbReference type="KEGG" id="paj:PAJ_0809"/>
<dbReference type="GeneID" id="57268730"/>
<comment type="function">
    <text evidence="6 7">Involved in the assembly process of the P-ring formation. It may associate with FlgF on the rod constituting a structure essential for the P-ring assembly or may act as a modulator protein for the P-ring assembly.</text>
</comment>
<dbReference type="Gene3D" id="3.90.1210.10">
    <property type="entry name" value="Antifreeze-like/N-acetylneuraminic acid synthase C-terminal domain"/>
    <property type="match status" value="1"/>
</dbReference>
<dbReference type="OrthoDB" id="7065435at2"/>
<accession>A0A0H3KUE4</accession>
<dbReference type="CDD" id="cd11614">
    <property type="entry name" value="SAF_CpaB_FlgA_like"/>
    <property type="match status" value="1"/>
</dbReference>
<evidence type="ECO:0000256" key="5">
    <source>
        <dbReference type="ARBA" id="ARBA00022764"/>
    </source>
</evidence>
<dbReference type="GO" id="GO:0044780">
    <property type="term" value="P:bacterial-type flagellum assembly"/>
    <property type="evidence" value="ECO:0007669"/>
    <property type="project" value="InterPro"/>
</dbReference>
<dbReference type="Pfam" id="PF13144">
    <property type="entry name" value="ChapFlgA"/>
    <property type="match status" value="1"/>
</dbReference>
<dbReference type="PANTHER" id="PTHR36307">
    <property type="entry name" value="FLAGELLA BASAL BODY P-RING FORMATION PROTEIN FLGA"/>
    <property type="match status" value="1"/>
</dbReference>
<evidence type="ECO:0000256" key="6">
    <source>
        <dbReference type="ARBA" id="ARBA00025643"/>
    </source>
</evidence>
<proteinExistence type="inferred from homology"/>
<evidence type="ECO:0000256" key="3">
    <source>
        <dbReference type="ARBA" id="ARBA00014754"/>
    </source>
</evidence>
<keyword evidence="7" id="KW-1005">Bacterial flagellum biogenesis</keyword>
<dbReference type="InterPro" id="IPR041231">
    <property type="entry name" value="FlgA_N"/>
</dbReference>
<evidence type="ECO:0000256" key="7">
    <source>
        <dbReference type="RuleBase" id="RU362063"/>
    </source>
</evidence>
<dbReference type="InterPro" id="IPR013974">
    <property type="entry name" value="SAF"/>
</dbReference>
<protein>
    <recommendedName>
        <fullName evidence="3 7">Flagella basal body P-ring formation protein FlgA</fullName>
    </recommendedName>
</protein>
<dbReference type="Pfam" id="PF17656">
    <property type="entry name" value="ChapFlgA_N"/>
    <property type="match status" value="1"/>
</dbReference>
<keyword evidence="9" id="KW-0282">Flagellum</keyword>
<feature type="chain" id="PRO_5005118612" description="Flagella basal body P-ring formation protein FlgA" evidence="7">
    <location>
        <begin position="22"/>
        <end position="219"/>
    </location>
</feature>
<reference evidence="10" key="1">
    <citation type="journal article" date="2012" name="Appl. Microbiol. Biotechnol.">
        <title>The complete genome sequence of Pantoea ananatis AJ13355, an organism with great biotechnological potential.</title>
        <authorList>
            <person name="Hara Y."/>
            <person name="Kadotani N."/>
            <person name="Izui H."/>
            <person name="Katashkina J.I."/>
            <person name="Kuvaeva T.M."/>
            <person name="Andreeva I.G."/>
            <person name="Golubeva L.I."/>
            <person name="Malko D.B."/>
            <person name="Makeev V.J."/>
            <person name="Mashko S.V."/>
            <person name="Kozlov Y.I."/>
        </authorList>
    </citation>
    <scope>NUCLEOTIDE SEQUENCE [LARGE SCALE GENOMIC DNA]</scope>
    <source>
        <strain evidence="10">AJ13355</strain>
    </source>
</reference>
<dbReference type="RefSeq" id="WP_014593417.1">
    <property type="nucleotide sequence ID" value="NC_017531.2"/>
</dbReference>
<name>A0A0H3KUE4_PANAA</name>
<dbReference type="InterPro" id="IPR017585">
    <property type="entry name" value="SAF_FlgA"/>
</dbReference>
<sequence length="219" mass="23746">MRGYSALLASLLALIALPVMAGDFSAQLSQFFKARDPQHAAGMNVVIRTPQAQWPECEAPQFTLPGNSRAWGNMSVAANCGENRRYIQVQVQVTGDYLVATKLIARGSTVTKEDFRIENGRLDNLPPRTLFTDESVADSVVLRDIQPGQPVSQSMLRQPWRVKAGQDVMVVASGDGFDASGEGKALNNGTISQWVRVRMGNGQVVSGRVSDDGKILITL</sequence>
<keyword evidence="9" id="KW-0969">Cilium</keyword>
<evidence type="ECO:0000256" key="1">
    <source>
        <dbReference type="ARBA" id="ARBA00004418"/>
    </source>
</evidence>
<comment type="similarity">
    <text evidence="2 7">Belongs to the FlgA family.</text>
</comment>
<dbReference type="InterPro" id="IPR039246">
    <property type="entry name" value="Flagellar_FlgA"/>
</dbReference>
<organism evidence="9 10">
    <name type="scientific">Pantoea ananatis (strain AJ13355)</name>
    <dbReference type="NCBI Taxonomy" id="932677"/>
    <lineage>
        <taxon>Bacteria</taxon>
        <taxon>Pseudomonadati</taxon>
        <taxon>Pseudomonadota</taxon>
        <taxon>Gammaproteobacteria</taxon>
        <taxon>Enterobacterales</taxon>
        <taxon>Erwiniaceae</taxon>
        <taxon>Pantoea</taxon>
    </lineage>
</organism>
<dbReference type="EMBL" id="AP012032">
    <property type="protein sequence ID" value="BAK10889.1"/>
    <property type="molecule type" value="Genomic_DNA"/>
</dbReference>
<feature type="signal peptide" evidence="7">
    <location>
        <begin position="1"/>
        <end position="21"/>
    </location>
</feature>
<evidence type="ECO:0000256" key="4">
    <source>
        <dbReference type="ARBA" id="ARBA00022729"/>
    </source>
</evidence>
<dbReference type="Proteomes" id="UP000006690">
    <property type="component" value="Chromosome"/>
</dbReference>
<feature type="domain" description="SAF" evidence="8">
    <location>
        <begin position="95"/>
        <end position="157"/>
    </location>
</feature>
<dbReference type="NCBIfam" id="TIGR03170">
    <property type="entry name" value="flgA_cterm"/>
    <property type="match status" value="1"/>
</dbReference>
<dbReference type="PATRIC" id="fig|932677.3.peg.926"/>
<keyword evidence="5 7" id="KW-0574">Periplasm</keyword>
<dbReference type="GO" id="GO:0042597">
    <property type="term" value="C:periplasmic space"/>
    <property type="evidence" value="ECO:0007669"/>
    <property type="project" value="UniProtKB-SubCell"/>
</dbReference>
<dbReference type="SMART" id="SM00858">
    <property type="entry name" value="SAF"/>
    <property type="match status" value="1"/>
</dbReference>
<evidence type="ECO:0000313" key="9">
    <source>
        <dbReference type="EMBL" id="BAK10889.1"/>
    </source>
</evidence>
<dbReference type="AlphaFoldDB" id="A0A0H3KUE4"/>
<keyword evidence="4 7" id="KW-0732">Signal</keyword>
<dbReference type="PANTHER" id="PTHR36307:SF1">
    <property type="entry name" value="FLAGELLA BASAL BODY P-RING FORMATION PROTEIN FLGA"/>
    <property type="match status" value="1"/>
</dbReference>
<keyword evidence="9" id="KW-0966">Cell projection</keyword>
<comment type="subcellular location">
    <subcellularLocation>
        <location evidence="1 7">Periplasm</location>
    </subcellularLocation>
</comment>